<feature type="chain" id="PRO_5046780207" evidence="6">
    <location>
        <begin position="27"/>
        <end position="595"/>
    </location>
</feature>
<evidence type="ECO:0000256" key="1">
    <source>
        <dbReference type="ARBA" id="ARBA00008779"/>
    </source>
</evidence>
<evidence type="ECO:0000313" key="9">
    <source>
        <dbReference type="Proteomes" id="UP001165366"/>
    </source>
</evidence>
<dbReference type="Gene3D" id="3.40.720.10">
    <property type="entry name" value="Alkaline Phosphatase, subunit A"/>
    <property type="match status" value="1"/>
</dbReference>
<evidence type="ECO:0000256" key="5">
    <source>
        <dbReference type="SAM" id="MobiDB-lite"/>
    </source>
</evidence>
<feature type="domain" description="Sulfatase N-terminal" evidence="7">
    <location>
        <begin position="32"/>
        <end position="339"/>
    </location>
</feature>
<gene>
    <name evidence="8" type="ORF">L6773_16745</name>
</gene>
<dbReference type="EMBL" id="JAKLWS010000028">
    <property type="protein sequence ID" value="MCG2590228.1"/>
    <property type="molecule type" value="Genomic_DNA"/>
</dbReference>
<dbReference type="InterPro" id="IPR017850">
    <property type="entry name" value="Alkaline_phosphatase_core_sf"/>
</dbReference>
<dbReference type="InterPro" id="IPR024607">
    <property type="entry name" value="Sulfatase_CS"/>
</dbReference>
<reference evidence="8" key="1">
    <citation type="submission" date="2022-01" db="EMBL/GenBank/DDBJ databases">
        <authorList>
            <person name="Wang Y."/>
        </authorList>
    </citation>
    <scope>NUCLEOTIDE SEQUENCE</scope>
    <source>
        <strain evidence="8">WB101</strain>
    </source>
</reference>
<evidence type="ECO:0000313" key="8">
    <source>
        <dbReference type="EMBL" id="MCG2590228.1"/>
    </source>
</evidence>
<dbReference type="SUPFAM" id="SSF53649">
    <property type="entry name" value="Alkaline phosphatase-like"/>
    <property type="match status" value="1"/>
</dbReference>
<evidence type="ECO:0000256" key="3">
    <source>
        <dbReference type="ARBA" id="ARBA00022801"/>
    </source>
</evidence>
<feature type="region of interest" description="Disordered" evidence="5">
    <location>
        <begin position="443"/>
        <end position="464"/>
    </location>
</feature>
<accession>A0ABS9KHA0</accession>
<protein>
    <submittedName>
        <fullName evidence="8">Arylsulfatase</fullName>
    </submittedName>
</protein>
<dbReference type="PANTHER" id="PTHR42693">
    <property type="entry name" value="ARYLSULFATASE FAMILY MEMBER"/>
    <property type="match status" value="1"/>
</dbReference>
<sequence length="595" mass="67405">MRVINDRLIITLLVLLFSACSGNNTSNEDTLPNIVLIVTDDQGWGDLSIQGNENIRTPNIDFLAYEGASFTNFYVSPVCSPTRAELLTGRYHPRSGVYGTSAGGERMDLDETTIAEIFKRAGYATGIFGKWHNGMQYPYHPNGRGFDEFYGFASGHWGDYFSPNFLERNGELIQGDGFIIDDFTNEAISFIENHKDQPFFAYIPYNTPHSPMQVPDSWWQRVEERGIELRHREPDLENTTFTTAALAMVENIDWNVGRINQKLEDLGIEESTIVLYMSDNGPNSWRWNGEMKGRKGSIHEGGVRSPLFVKWTEKIEQGTKIDKISSSIDMLPTLADLAEIPHKTSHPLDGVSLKPLLLQEPVSWEDRLLFNHWNGKTSVRSQQWRLDHEGNLYDITQDRAQRNNVSDQFPEIAASLSDSLNRWEENVLADLKSDQADDRTFPVGHPDFRNTQLPARDAVPHGNIERSNRFPNDSFFRNWSSRSDSITWDVEVLESGQFEIDLYYTLPEEDLGSVIELSFGDNSLSDTIDVAHDPPVEGMGHDRIPRQESYVKDFRPHSMGMISLQAGRGLLTLKALDLPGSGGPDIRLLMLKRVD</sequence>
<dbReference type="Gene3D" id="3.30.1120.10">
    <property type="match status" value="1"/>
</dbReference>
<dbReference type="PROSITE" id="PS00523">
    <property type="entry name" value="SULFATASE_1"/>
    <property type="match status" value="1"/>
</dbReference>
<keyword evidence="2" id="KW-0479">Metal-binding</keyword>
<dbReference type="InterPro" id="IPR000917">
    <property type="entry name" value="Sulfatase_N"/>
</dbReference>
<comment type="caution">
    <text evidence="8">The sequence shown here is derived from an EMBL/GenBank/DDBJ whole genome shotgun (WGS) entry which is preliminary data.</text>
</comment>
<dbReference type="InterPro" id="IPR050738">
    <property type="entry name" value="Sulfatase"/>
</dbReference>
<comment type="similarity">
    <text evidence="1">Belongs to the sulfatase family.</text>
</comment>
<evidence type="ECO:0000256" key="4">
    <source>
        <dbReference type="ARBA" id="ARBA00022837"/>
    </source>
</evidence>
<keyword evidence="4" id="KW-0106">Calcium</keyword>
<keyword evidence="9" id="KW-1185">Reference proteome</keyword>
<reference evidence="8" key="2">
    <citation type="submission" date="2024-05" db="EMBL/GenBank/DDBJ databases">
        <title>Rhodohalobacter halophilus gen. nov., sp. nov., a moderately halophilic member of the family Balneolaceae.</title>
        <authorList>
            <person name="Xia J."/>
        </authorList>
    </citation>
    <scope>NUCLEOTIDE SEQUENCE</scope>
    <source>
        <strain evidence="8">WB101</strain>
    </source>
</reference>
<name>A0ABS9KHA0_9BACT</name>
<evidence type="ECO:0000259" key="7">
    <source>
        <dbReference type="Pfam" id="PF00884"/>
    </source>
</evidence>
<dbReference type="RefSeq" id="WP_237855592.1">
    <property type="nucleotide sequence ID" value="NZ_JAKLWS010000028.1"/>
</dbReference>
<keyword evidence="3" id="KW-0378">Hydrolase</keyword>
<evidence type="ECO:0000256" key="2">
    <source>
        <dbReference type="ARBA" id="ARBA00022723"/>
    </source>
</evidence>
<keyword evidence="6" id="KW-0732">Signal</keyword>
<dbReference type="Proteomes" id="UP001165366">
    <property type="component" value="Unassembled WGS sequence"/>
</dbReference>
<feature type="signal peptide" evidence="6">
    <location>
        <begin position="1"/>
        <end position="26"/>
    </location>
</feature>
<proteinExistence type="inferred from homology"/>
<evidence type="ECO:0000256" key="6">
    <source>
        <dbReference type="SAM" id="SignalP"/>
    </source>
</evidence>
<organism evidence="8 9">
    <name type="scientific">Rhodohalobacter sulfatireducens</name>
    <dbReference type="NCBI Taxonomy" id="2911366"/>
    <lineage>
        <taxon>Bacteria</taxon>
        <taxon>Pseudomonadati</taxon>
        <taxon>Balneolota</taxon>
        <taxon>Balneolia</taxon>
        <taxon>Balneolales</taxon>
        <taxon>Balneolaceae</taxon>
        <taxon>Rhodohalobacter</taxon>
    </lineage>
</organism>
<dbReference type="Pfam" id="PF00884">
    <property type="entry name" value="Sulfatase"/>
    <property type="match status" value="1"/>
</dbReference>
<dbReference type="PANTHER" id="PTHR42693:SF53">
    <property type="entry name" value="ENDO-4-O-SULFATASE"/>
    <property type="match status" value="1"/>
</dbReference>
<dbReference type="CDD" id="cd16146">
    <property type="entry name" value="ARS_like"/>
    <property type="match status" value="1"/>
</dbReference>
<dbReference type="PROSITE" id="PS51257">
    <property type="entry name" value="PROKAR_LIPOPROTEIN"/>
    <property type="match status" value="1"/>
</dbReference>